<dbReference type="EMBL" id="CP097320">
    <property type="protein sequence ID" value="UQX10064.1"/>
    <property type="molecule type" value="Genomic_DNA"/>
</dbReference>
<dbReference type="PANTHER" id="PTHR36449">
    <property type="entry name" value="ACETYLTRANSFERASE-RELATED"/>
    <property type="match status" value="1"/>
</dbReference>
<keyword evidence="4" id="KW-1185">Reference proteome</keyword>
<reference evidence="3" key="1">
    <citation type="submission" date="2022-05" db="EMBL/GenBank/DDBJ databases">
        <title>A methanotrophic Mycobacterium dominates a cave microbial ecosystem.</title>
        <authorList>
            <person name="Van Spanning R.J.M."/>
            <person name="Guan Q."/>
            <person name="Melkonian C."/>
            <person name="Gallant J."/>
            <person name="Polerecky L."/>
            <person name="Flot J.-F."/>
            <person name="Brandt B.W."/>
            <person name="Braster M."/>
            <person name="Iturbe Espinoza P."/>
            <person name="Aerts J."/>
            <person name="Meima-Franke M."/>
            <person name="Piersma S.R."/>
            <person name="Bunduc C."/>
            <person name="Ummels R."/>
            <person name="Pain A."/>
            <person name="Fleming E.J."/>
            <person name="van der Wel N."/>
            <person name="Gherman V.D."/>
            <person name="Sarbu S.M."/>
            <person name="Bodelier P.L.E."/>
            <person name="Bitter W."/>
        </authorList>
    </citation>
    <scope>NUCLEOTIDE SEQUENCE</scope>
    <source>
        <strain evidence="3">Sulfur Cave</strain>
    </source>
</reference>
<keyword evidence="2" id="KW-0012">Acyltransferase</keyword>
<gene>
    <name evidence="3" type="ORF">M5I08_17860</name>
</gene>
<evidence type="ECO:0000256" key="2">
    <source>
        <dbReference type="ARBA" id="ARBA00023315"/>
    </source>
</evidence>
<keyword evidence="1" id="KW-0808">Transferase</keyword>
<evidence type="ECO:0000256" key="1">
    <source>
        <dbReference type="ARBA" id="ARBA00022679"/>
    </source>
</evidence>
<sequence>MNGGKLRPVELLSVEHRLDRFDSGVADLDRWLRNSAHIAALAGTAATYVLRRGDTVVGYYALAMSAVTHDRAPSRLRRGMPDPVPAVLLARLAVDRSEQGP</sequence>
<evidence type="ECO:0008006" key="5">
    <source>
        <dbReference type="Google" id="ProtNLM"/>
    </source>
</evidence>
<proteinExistence type="predicted"/>
<organism evidence="3 4">
    <name type="scientific">Candidatus Mycobacterium methanotrophicum</name>
    <dbReference type="NCBI Taxonomy" id="2943498"/>
    <lineage>
        <taxon>Bacteria</taxon>
        <taxon>Bacillati</taxon>
        <taxon>Actinomycetota</taxon>
        <taxon>Actinomycetes</taxon>
        <taxon>Mycobacteriales</taxon>
        <taxon>Mycobacteriaceae</taxon>
        <taxon>Mycobacterium</taxon>
    </lineage>
</organism>
<dbReference type="Proteomes" id="UP001056610">
    <property type="component" value="Chromosome"/>
</dbReference>
<dbReference type="RefSeq" id="WP_219068715.1">
    <property type="nucleotide sequence ID" value="NZ_CAJUXY010000041.1"/>
</dbReference>
<name>A0ABY4QGT3_9MYCO</name>
<dbReference type="PANTHER" id="PTHR36449:SF1">
    <property type="entry name" value="ACETYLTRANSFERASE"/>
    <property type="match status" value="1"/>
</dbReference>
<evidence type="ECO:0000313" key="3">
    <source>
        <dbReference type="EMBL" id="UQX10064.1"/>
    </source>
</evidence>
<protein>
    <recommendedName>
        <fullName evidence="5">GNAT family N-acetyltransferase</fullName>
    </recommendedName>
</protein>
<accession>A0ABY4QGT3</accession>
<evidence type="ECO:0000313" key="4">
    <source>
        <dbReference type="Proteomes" id="UP001056610"/>
    </source>
</evidence>